<gene>
    <name evidence="3" type="ORF">F8M41_010356</name>
</gene>
<dbReference type="GO" id="GO:0000981">
    <property type="term" value="F:DNA-binding transcription factor activity, RNA polymerase II-specific"/>
    <property type="evidence" value="ECO:0007669"/>
    <property type="project" value="InterPro"/>
</dbReference>
<dbReference type="SUPFAM" id="SSF57701">
    <property type="entry name" value="Zn2/Cys6 DNA-binding domain"/>
    <property type="match status" value="1"/>
</dbReference>
<dbReference type="GO" id="GO:0008270">
    <property type="term" value="F:zinc ion binding"/>
    <property type="evidence" value="ECO:0007669"/>
    <property type="project" value="InterPro"/>
</dbReference>
<dbReference type="AlphaFoldDB" id="A0A8H4EQ67"/>
<dbReference type="PROSITE" id="PS50048">
    <property type="entry name" value="ZN2_CY6_FUNGAL_2"/>
    <property type="match status" value="1"/>
</dbReference>
<dbReference type="PROSITE" id="PS00463">
    <property type="entry name" value="ZN2_CY6_FUNGAL_1"/>
    <property type="match status" value="1"/>
</dbReference>
<evidence type="ECO:0000313" key="3">
    <source>
        <dbReference type="EMBL" id="KAF0533917.1"/>
    </source>
</evidence>
<accession>A0A8H4EQ67</accession>
<proteinExistence type="predicted"/>
<feature type="domain" description="Zn(2)-C6 fungal-type" evidence="2">
    <location>
        <begin position="22"/>
        <end position="55"/>
    </location>
</feature>
<evidence type="ECO:0000259" key="2">
    <source>
        <dbReference type="PROSITE" id="PS50048"/>
    </source>
</evidence>
<dbReference type="Pfam" id="PF00172">
    <property type="entry name" value="Zn_clus"/>
    <property type="match status" value="1"/>
</dbReference>
<dbReference type="InterPro" id="IPR036864">
    <property type="entry name" value="Zn2-C6_fun-type_DNA-bd_sf"/>
</dbReference>
<evidence type="ECO:0000256" key="1">
    <source>
        <dbReference type="SAM" id="MobiDB-lite"/>
    </source>
</evidence>
<dbReference type="Gene3D" id="4.10.240.10">
    <property type="entry name" value="Zn(2)-C6 fungal-type DNA-binding domain"/>
    <property type="match status" value="1"/>
</dbReference>
<comment type="caution">
    <text evidence="3">The sequence shown here is derived from an EMBL/GenBank/DDBJ whole genome shotgun (WGS) entry which is preliminary data.</text>
</comment>
<dbReference type="CDD" id="cd00067">
    <property type="entry name" value="GAL4"/>
    <property type="match status" value="1"/>
</dbReference>
<evidence type="ECO:0000313" key="4">
    <source>
        <dbReference type="Proteomes" id="UP000439903"/>
    </source>
</evidence>
<reference evidence="3 4" key="1">
    <citation type="journal article" date="2019" name="Environ. Microbiol.">
        <title>At the nexus of three kingdoms: the genome of the mycorrhizal fungus Gigaspora margarita provides insights into plant, endobacterial and fungal interactions.</title>
        <authorList>
            <person name="Venice F."/>
            <person name="Ghignone S."/>
            <person name="Salvioli di Fossalunga A."/>
            <person name="Amselem J."/>
            <person name="Novero M."/>
            <person name="Xianan X."/>
            <person name="Sedzielewska Toro K."/>
            <person name="Morin E."/>
            <person name="Lipzen A."/>
            <person name="Grigoriev I.V."/>
            <person name="Henrissat B."/>
            <person name="Martin F.M."/>
            <person name="Bonfante P."/>
        </authorList>
    </citation>
    <scope>NUCLEOTIDE SEQUENCE [LARGE SCALE GENOMIC DNA]</scope>
    <source>
        <strain evidence="3 4">BEG34</strain>
    </source>
</reference>
<organism evidence="3 4">
    <name type="scientific">Gigaspora margarita</name>
    <dbReference type="NCBI Taxonomy" id="4874"/>
    <lineage>
        <taxon>Eukaryota</taxon>
        <taxon>Fungi</taxon>
        <taxon>Fungi incertae sedis</taxon>
        <taxon>Mucoromycota</taxon>
        <taxon>Glomeromycotina</taxon>
        <taxon>Glomeromycetes</taxon>
        <taxon>Diversisporales</taxon>
        <taxon>Gigasporaceae</taxon>
        <taxon>Gigaspora</taxon>
    </lineage>
</organism>
<dbReference type="OrthoDB" id="2428527at2759"/>
<name>A0A8H4EQ67_GIGMA</name>
<dbReference type="Proteomes" id="UP000439903">
    <property type="component" value="Unassembled WGS sequence"/>
</dbReference>
<dbReference type="InterPro" id="IPR001138">
    <property type="entry name" value="Zn2Cys6_DnaBD"/>
</dbReference>
<feature type="region of interest" description="Disordered" evidence="1">
    <location>
        <begin position="88"/>
        <end position="108"/>
    </location>
</feature>
<dbReference type="EMBL" id="WTPW01000217">
    <property type="protein sequence ID" value="KAF0533917.1"/>
    <property type="molecule type" value="Genomic_DNA"/>
</dbReference>
<protein>
    <submittedName>
        <fullName evidence="3">Putative molybdenum cofactor sulfurase</fullName>
    </submittedName>
</protein>
<dbReference type="SMART" id="SM00066">
    <property type="entry name" value="GAL4"/>
    <property type="match status" value="1"/>
</dbReference>
<keyword evidence="4" id="KW-1185">Reference proteome</keyword>
<sequence length="187" mass="21430">MSNITKYSHNMSLKPRLNVNCACSTCKDLKIKCNFVDPSTAKCTQCLKRNKECIFPEGNKKRGRKSKNQTNHICMKSKKHNRVCAFTKRKKRGSKPKDQKNNSIMKSKNNTIHESHIDQTKKICDKRDNELICDLSQEEIQILSDMYSKEELPQKVAILGSITFHPCPSMKDPGHQCHIGCIVRHNA</sequence>